<dbReference type="CDD" id="cd12335">
    <property type="entry name" value="RRM2_SF3B4"/>
    <property type="match status" value="1"/>
</dbReference>
<evidence type="ECO:0000256" key="2">
    <source>
        <dbReference type="ARBA" id="ARBA00008363"/>
    </source>
</evidence>
<dbReference type="InterPro" id="IPR034159">
    <property type="entry name" value="SF3B4_RRM2"/>
</dbReference>
<keyword evidence="4" id="KW-0747">Spliceosome</keyword>
<dbReference type="OrthoDB" id="10259687at2759"/>
<sequence>MSIQVERNQEATVYIGNLDERVTVPLLWELMVQAGPVVNVHIPKDRVTQMMQGYGFCEFQTEEDATYAANIMNMFKLFGKPIRVNKALADKKPVDVGANLFISNLDPDVDEKMLYDTFASFGPIVITPRIARDTDSGNSRGFAFISYGNFEASDAAIEAMDSQYLSNKKISVNYALKKDGKGERHGSAAERLLASQAKKNQPQTEYPGAAAYYPAMSNPNPMYSQMPAYPPNNMNPYSISGGYTAGYGSNVAQASPGIPQDQYLAAPNQANNYYPQNQYQY</sequence>
<dbReference type="Gene3D" id="3.30.70.330">
    <property type="match status" value="2"/>
</dbReference>
<dbReference type="Pfam" id="PF00076">
    <property type="entry name" value="RRM_1"/>
    <property type="match status" value="2"/>
</dbReference>
<feature type="domain" description="RRM" evidence="11">
    <location>
        <begin position="11"/>
        <end position="89"/>
    </location>
</feature>
<evidence type="ECO:0000256" key="7">
    <source>
        <dbReference type="ARBA" id="ARBA00023187"/>
    </source>
</evidence>
<dbReference type="GO" id="GO:0005686">
    <property type="term" value="C:U2 snRNP"/>
    <property type="evidence" value="ECO:0007669"/>
    <property type="project" value="TreeGrafter"/>
</dbReference>
<comment type="caution">
    <text evidence="12">The sequence shown here is derived from an EMBL/GenBank/DDBJ whole genome shotgun (WGS) entry which is preliminary data.</text>
</comment>
<keyword evidence="13" id="KW-1185">Reference proteome</keyword>
<dbReference type="SMART" id="SM00360">
    <property type="entry name" value="RRM"/>
    <property type="match status" value="2"/>
</dbReference>
<evidence type="ECO:0000256" key="6">
    <source>
        <dbReference type="ARBA" id="ARBA00022884"/>
    </source>
</evidence>
<evidence type="ECO:0000256" key="9">
    <source>
        <dbReference type="ARBA" id="ARBA00070533"/>
    </source>
</evidence>
<keyword evidence="3" id="KW-0507">mRNA processing</keyword>
<dbReference type="PANTHER" id="PTHR48030:SF3">
    <property type="entry name" value="SPLICING FACTOR 3B SUBUNIT 4"/>
    <property type="match status" value="1"/>
</dbReference>
<dbReference type="PROSITE" id="PS50102">
    <property type="entry name" value="RRM"/>
    <property type="match status" value="2"/>
</dbReference>
<evidence type="ECO:0000256" key="3">
    <source>
        <dbReference type="ARBA" id="ARBA00022664"/>
    </source>
</evidence>
<dbReference type="PANTHER" id="PTHR48030">
    <property type="entry name" value="SPLICING FACTOR 3B SUBUNIT 4"/>
    <property type="match status" value="1"/>
</dbReference>
<dbReference type="InterPro" id="IPR034158">
    <property type="entry name" value="SF3B4_RRM1"/>
</dbReference>
<dbReference type="CDD" id="cd12334">
    <property type="entry name" value="RRM1_SF3B4"/>
    <property type="match status" value="1"/>
</dbReference>
<accession>A0A2T9YS56</accession>
<dbReference type="Proteomes" id="UP000245383">
    <property type="component" value="Unassembled WGS sequence"/>
</dbReference>
<dbReference type="GO" id="GO:0071011">
    <property type="term" value="C:precatalytic spliceosome"/>
    <property type="evidence" value="ECO:0007669"/>
    <property type="project" value="TreeGrafter"/>
</dbReference>
<evidence type="ECO:0000256" key="10">
    <source>
        <dbReference type="PROSITE-ProRule" id="PRU00176"/>
    </source>
</evidence>
<protein>
    <recommendedName>
        <fullName evidence="9">Splicing factor 3B subunit 4</fullName>
    </recommendedName>
</protein>
<dbReference type="FunFam" id="3.30.70.330:FF:000121">
    <property type="entry name" value="Splicing factor 3b subunit 4"/>
    <property type="match status" value="1"/>
</dbReference>
<dbReference type="EMBL" id="MBFR01000063">
    <property type="protein sequence ID" value="PVU95167.1"/>
    <property type="molecule type" value="Genomic_DNA"/>
</dbReference>
<dbReference type="InterPro" id="IPR052084">
    <property type="entry name" value="SF3B4_spliceosome_assoc"/>
</dbReference>
<evidence type="ECO:0000256" key="5">
    <source>
        <dbReference type="ARBA" id="ARBA00022737"/>
    </source>
</evidence>
<dbReference type="SUPFAM" id="SSF54928">
    <property type="entry name" value="RNA-binding domain, RBD"/>
    <property type="match status" value="1"/>
</dbReference>
<dbReference type="GO" id="GO:0008380">
    <property type="term" value="P:RNA splicing"/>
    <property type="evidence" value="ECO:0007669"/>
    <property type="project" value="UniProtKB-KW"/>
</dbReference>
<proteinExistence type="inferred from homology"/>
<dbReference type="InterPro" id="IPR000504">
    <property type="entry name" value="RRM_dom"/>
</dbReference>
<dbReference type="GO" id="GO:0005730">
    <property type="term" value="C:nucleolus"/>
    <property type="evidence" value="ECO:0007669"/>
    <property type="project" value="TreeGrafter"/>
</dbReference>
<dbReference type="STRING" id="133385.A0A2T9YS56"/>
<evidence type="ECO:0000259" key="11">
    <source>
        <dbReference type="PROSITE" id="PS50102"/>
    </source>
</evidence>
<comment type="similarity">
    <text evidence="2">Belongs to the SF3B4 family.</text>
</comment>
<dbReference type="InterPro" id="IPR012677">
    <property type="entry name" value="Nucleotide-bd_a/b_plait_sf"/>
</dbReference>
<comment type="subcellular location">
    <subcellularLocation>
        <location evidence="1">Nucleus</location>
    </subcellularLocation>
</comment>
<gene>
    <name evidence="12" type="ORF">BB561_002001</name>
</gene>
<keyword evidence="7" id="KW-0508">mRNA splicing</keyword>
<dbReference type="GO" id="GO:0048026">
    <property type="term" value="P:positive regulation of mRNA splicing, via spliceosome"/>
    <property type="evidence" value="ECO:0007669"/>
    <property type="project" value="TreeGrafter"/>
</dbReference>
<keyword evidence="6 10" id="KW-0694">RNA-binding</keyword>
<evidence type="ECO:0000256" key="4">
    <source>
        <dbReference type="ARBA" id="ARBA00022728"/>
    </source>
</evidence>
<dbReference type="GO" id="GO:0003723">
    <property type="term" value="F:RNA binding"/>
    <property type="evidence" value="ECO:0007669"/>
    <property type="project" value="UniProtKB-UniRule"/>
</dbReference>
<evidence type="ECO:0000313" key="12">
    <source>
        <dbReference type="EMBL" id="PVU95167.1"/>
    </source>
</evidence>
<keyword evidence="8" id="KW-0539">Nucleus</keyword>
<evidence type="ECO:0000256" key="8">
    <source>
        <dbReference type="ARBA" id="ARBA00023242"/>
    </source>
</evidence>
<dbReference type="InterPro" id="IPR035979">
    <property type="entry name" value="RBD_domain_sf"/>
</dbReference>
<evidence type="ECO:0000256" key="1">
    <source>
        <dbReference type="ARBA" id="ARBA00004123"/>
    </source>
</evidence>
<name>A0A2T9YS56_9FUNG</name>
<dbReference type="AlphaFoldDB" id="A0A2T9YS56"/>
<organism evidence="12 13">
    <name type="scientific">Smittium simulii</name>
    <dbReference type="NCBI Taxonomy" id="133385"/>
    <lineage>
        <taxon>Eukaryota</taxon>
        <taxon>Fungi</taxon>
        <taxon>Fungi incertae sedis</taxon>
        <taxon>Zoopagomycota</taxon>
        <taxon>Kickxellomycotina</taxon>
        <taxon>Harpellomycetes</taxon>
        <taxon>Harpellales</taxon>
        <taxon>Legeriomycetaceae</taxon>
        <taxon>Smittium</taxon>
    </lineage>
</organism>
<reference evidence="12 13" key="1">
    <citation type="journal article" date="2018" name="MBio">
        <title>Comparative Genomics Reveals the Core Gene Toolbox for the Fungus-Insect Symbiosis.</title>
        <authorList>
            <person name="Wang Y."/>
            <person name="Stata M."/>
            <person name="Wang W."/>
            <person name="Stajich J.E."/>
            <person name="White M.M."/>
            <person name="Moncalvo J.M."/>
        </authorList>
    </citation>
    <scope>NUCLEOTIDE SEQUENCE [LARGE SCALE GENOMIC DNA]</scope>
    <source>
        <strain evidence="12 13">SWE-8-4</strain>
    </source>
</reference>
<keyword evidence="5" id="KW-0677">Repeat</keyword>
<evidence type="ECO:0000313" key="13">
    <source>
        <dbReference type="Proteomes" id="UP000245383"/>
    </source>
</evidence>
<dbReference type="GO" id="GO:0006397">
    <property type="term" value="P:mRNA processing"/>
    <property type="evidence" value="ECO:0007669"/>
    <property type="project" value="UniProtKB-KW"/>
</dbReference>
<feature type="domain" description="RRM" evidence="11">
    <location>
        <begin position="98"/>
        <end position="177"/>
    </location>
</feature>
<dbReference type="FunFam" id="3.30.70.330:FF:000059">
    <property type="entry name" value="splicing factor 3B subunit 4"/>
    <property type="match status" value="1"/>
</dbReference>